<gene>
    <name evidence="2" type="ORF">ACFQMN_03655</name>
</gene>
<evidence type="ECO:0000259" key="1">
    <source>
        <dbReference type="Pfam" id="PF23728"/>
    </source>
</evidence>
<dbReference type="InterPro" id="IPR056944">
    <property type="entry name" value="Tubby_C-like"/>
</dbReference>
<accession>A0ABW2JZS1</accession>
<comment type="caution">
    <text evidence="2">The sequence shown here is derived from an EMBL/GenBank/DDBJ whole genome shotgun (WGS) entry which is preliminary data.</text>
</comment>
<name>A0ABW2JZS1_9BACI</name>
<dbReference type="Proteomes" id="UP001596494">
    <property type="component" value="Unassembled WGS sequence"/>
</dbReference>
<evidence type="ECO:0000313" key="3">
    <source>
        <dbReference type="Proteomes" id="UP001596494"/>
    </source>
</evidence>
<protein>
    <recommendedName>
        <fullName evidence="1">Tubby C-terminal domain-containing protein</fullName>
    </recommendedName>
</protein>
<keyword evidence="3" id="KW-1185">Reference proteome</keyword>
<organism evidence="2 3">
    <name type="scientific">Halobacillus campisalis</name>
    <dbReference type="NCBI Taxonomy" id="435909"/>
    <lineage>
        <taxon>Bacteria</taxon>
        <taxon>Bacillati</taxon>
        <taxon>Bacillota</taxon>
        <taxon>Bacilli</taxon>
        <taxon>Bacillales</taxon>
        <taxon>Bacillaceae</taxon>
        <taxon>Halobacillus</taxon>
    </lineage>
</organism>
<dbReference type="RefSeq" id="WP_289217008.1">
    <property type="nucleotide sequence ID" value="NZ_JAPVRC010000011.1"/>
</dbReference>
<dbReference type="EMBL" id="JBHTBY010000002">
    <property type="protein sequence ID" value="MFC7319980.1"/>
    <property type="molecule type" value="Genomic_DNA"/>
</dbReference>
<evidence type="ECO:0000313" key="2">
    <source>
        <dbReference type="EMBL" id="MFC7319980.1"/>
    </source>
</evidence>
<sequence length="175" mass="20475">MEYLSFKKPFFVFSTRRSKLKNKEGNVKYQGKKYYHSRKERLLLKKVANVKLYDESNNLQAHVLQTERARDKWSIKFGNNLENLASMKDVSSISTHKRLSVTFFDHKLLIKHNWGSNEAQMFKINKNEEEMKIATLTIGSLNPSNHEIIPESASQVDERLVISTFYTFALVKARE</sequence>
<proteinExistence type="predicted"/>
<feature type="domain" description="Tubby C-terminal" evidence="1">
    <location>
        <begin position="5"/>
        <end position="170"/>
    </location>
</feature>
<reference evidence="3" key="1">
    <citation type="journal article" date="2019" name="Int. J. Syst. Evol. Microbiol.">
        <title>The Global Catalogue of Microorganisms (GCM) 10K type strain sequencing project: providing services to taxonomists for standard genome sequencing and annotation.</title>
        <authorList>
            <consortium name="The Broad Institute Genomics Platform"/>
            <consortium name="The Broad Institute Genome Sequencing Center for Infectious Disease"/>
            <person name="Wu L."/>
            <person name="Ma J."/>
        </authorList>
    </citation>
    <scope>NUCLEOTIDE SEQUENCE [LARGE SCALE GENOMIC DNA]</scope>
    <source>
        <strain evidence="3">CCUG 73951</strain>
    </source>
</reference>
<dbReference type="Pfam" id="PF23728">
    <property type="entry name" value="Tubby_C_like"/>
    <property type="match status" value="1"/>
</dbReference>